<dbReference type="GO" id="GO:0050660">
    <property type="term" value="F:flavin adenine dinucleotide binding"/>
    <property type="evidence" value="ECO:0007669"/>
    <property type="project" value="InterPro"/>
</dbReference>
<gene>
    <name evidence="4" type="ORF">EAI_11198</name>
</gene>
<evidence type="ECO:0000313" key="4">
    <source>
        <dbReference type="EMBL" id="EFN84161.1"/>
    </source>
</evidence>
<dbReference type="AlphaFoldDB" id="E2BJK4"/>
<protein>
    <submittedName>
        <fullName evidence="4">Glucose dehydrogenase [acceptor]</fullName>
    </submittedName>
</protein>
<dbReference type="InParanoid" id="E2BJK4"/>
<dbReference type="Gene3D" id="3.50.50.60">
    <property type="entry name" value="FAD/NAD(P)-binding domain"/>
    <property type="match status" value="1"/>
</dbReference>
<dbReference type="Proteomes" id="UP000008237">
    <property type="component" value="Unassembled WGS sequence"/>
</dbReference>
<dbReference type="OrthoDB" id="269227at2759"/>
<dbReference type="SUPFAM" id="SSF51905">
    <property type="entry name" value="FAD/NAD(P)-binding domain"/>
    <property type="match status" value="1"/>
</dbReference>
<reference evidence="4 5" key="1">
    <citation type="journal article" date="2010" name="Science">
        <title>Genomic comparison of the ants Camponotus floridanus and Harpegnathos saltator.</title>
        <authorList>
            <person name="Bonasio R."/>
            <person name="Zhang G."/>
            <person name="Ye C."/>
            <person name="Mutti N.S."/>
            <person name="Fang X."/>
            <person name="Qin N."/>
            <person name="Donahue G."/>
            <person name="Yang P."/>
            <person name="Li Q."/>
            <person name="Li C."/>
            <person name="Zhang P."/>
            <person name="Huang Z."/>
            <person name="Berger S.L."/>
            <person name="Reinberg D."/>
            <person name="Wang J."/>
            <person name="Liebig J."/>
        </authorList>
    </citation>
    <scope>NUCLEOTIDE SEQUENCE [LARGE SCALE GENOMIC DNA]</scope>
    <source>
        <strain evidence="4 5">R22 G/1</strain>
    </source>
</reference>
<dbReference type="EMBL" id="GL448571">
    <property type="protein sequence ID" value="EFN84161.1"/>
    <property type="molecule type" value="Genomic_DNA"/>
</dbReference>
<dbReference type="Pfam" id="PF00732">
    <property type="entry name" value="GMC_oxred_N"/>
    <property type="match status" value="1"/>
</dbReference>
<organism evidence="5">
    <name type="scientific">Harpegnathos saltator</name>
    <name type="common">Jerdon's jumping ant</name>
    <dbReference type="NCBI Taxonomy" id="610380"/>
    <lineage>
        <taxon>Eukaryota</taxon>
        <taxon>Metazoa</taxon>
        <taxon>Ecdysozoa</taxon>
        <taxon>Arthropoda</taxon>
        <taxon>Hexapoda</taxon>
        <taxon>Insecta</taxon>
        <taxon>Pterygota</taxon>
        <taxon>Neoptera</taxon>
        <taxon>Endopterygota</taxon>
        <taxon>Hymenoptera</taxon>
        <taxon>Apocrita</taxon>
        <taxon>Aculeata</taxon>
        <taxon>Formicoidea</taxon>
        <taxon>Formicidae</taxon>
        <taxon>Ponerinae</taxon>
        <taxon>Ponerini</taxon>
        <taxon>Harpegnathos</taxon>
    </lineage>
</organism>
<dbReference type="InterPro" id="IPR012132">
    <property type="entry name" value="GMC_OxRdtase"/>
</dbReference>
<dbReference type="STRING" id="610380.E2BJK4"/>
<comment type="similarity">
    <text evidence="1">Belongs to the GMC oxidoreductase family.</text>
</comment>
<sequence>MAAGLTTLIGATSVLSLGLIPLLAIGLTVFRYNNADPESYPQNARQLLPMYDFIVVGGGSAGAVVASRLSEVANWTVLLLEAGGNENEISDVPLLAGYTQLSELDWKYQTSPPSESRYCLAMTGDRCNWPRGKVLGGSSVLNAMVYVRVWLGVFGKDKRKAKHEGEYDKEGESETDGGISVQYRIALSTVITGFIAASFDYHPVTADDDAFDSDRTTKKYKGNPPEPIEAL</sequence>
<evidence type="ECO:0000259" key="3">
    <source>
        <dbReference type="Pfam" id="PF00732"/>
    </source>
</evidence>
<accession>E2BJK4</accession>
<name>E2BJK4_HARSA</name>
<dbReference type="PANTHER" id="PTHR11552:SF226">
    <property type="entry name" value="RE28171P"/>
    <property type="match status" value="1"/>
</dbReference>
<evidence type="ECO:0000313" key="5">
    <source>
        <dbReference type="Proteomes" id="UP000008237"/>
    </source>
</evidence>
<proteinExistence type="inferred from homology"/>
<dbReference type="InterPro" id="IPR000172">
    <property type="entry name" value="GMC_OxRdtase_N"/>
</dbReference>
<feature type="region of interest" description="Disordered" evidence="2">
    <location>
        <begin position="207"/>
        <end position="231"/>
    </location>
</feature>
<dbReference type="PANTHER" id="PTHR11552">
    <property type="entry name" value="GLUCOSE-METHANOL-CHOLINE GMC OXIDOREDUCTASE"/>
    <property type="match status" value="1"/>
</dbReference>
<dbReference type="GO" id="GO:0016614">
    <property type="term" value="F:oxidoreductase activity, acting on CH-OH group of donors"/>
    <property type="evidence" value="ECO:0007669"/>
    <property type="project" value="InterPro"/>
</dbReference>
<dbReference type="InterPro" id="IPR036188">
    <property type="entry name" value="FAD/NAD-bd_sf"/>
</dbReference>
<evidence type="ECO:0000256" key="2">
    <source>
        <dbReference type="SAM" id="MobiDB-lite"/>
    </source>
</evidence>
<dbReference type="Gene3D" id="3.30.560.10">
    <property type="entry name" value="Glucose Oxidase, domain 3"/>
    <property type="match status" value="1"/>
</dbReference>
<feature type="domain" description="Glucose-methanol-choline oxidoreductase N-terminal" evidence="3">
    <location>
        <begin position="51"/>
        <end position="149"/>
    </location>
</feature>
<evidence type="ECO:0000256" key="1">
    <source>
        <dbReference type="ARBA" id="ARBA00010790"/>
    </source>
</evidence>
<keyword evidence="5" id="KW-1185">Reference proteome</keyword>